<dbReference type="EnsemblPlants" id="TuG1812G0700004838.01.T01">
    <property type="protein sequence ID" value="TuG1812G0700004838.01.T01"/>
    <property type="gene ID" value="TuG1812G0700004838.01"/>
</dbReference>
<dbReference type="Proteomes" id="UP000015106">
    <property type="component" value="Chromosome 7"/>
</dbReference>
<evidence type="ECO:0008006" key="3">
    <source>
        <dbReference type="Google" id="ProtNLM"/>
    </source>
</evidence>
<organism evidence="1 2">
    <name type="scientific">Triticum urartu</name>
    <name type="common">Red wild einkorn</name>
    <name type="synonym">Crithodium urartu</name>
    <dbReference type="NCBI Taxonomy" id="4572"/>
    <lineage>
        <taxon>Eukaryota</taxon>
        <taxon>Viridiplantae</taxon>
        <taxon>Streptophyta</taxon>
        <taxon>Embryophyta</taxon>
        <taxon>Tracheophyta</taxon>
        <taxon>Spermatophyta</taxon>
        <taxon>Magnoliopsida</taxon>
        <taxon>Liliopsida</taxon>
        <taxon>Poales</taxon>
        <taxon>Poaceae</taxon>
        <taxon>BOP clade</taxon>
        <taxon>Pooideae</taxon>
        <taxon>Triticodae</taxon>
        <taxon>Triticeae</taxon>
        <taxon>Triticinae</taxon>
        <taxon>Triticum</taxon>
    </lineage>
</organism>
<reference evidence="1" key="3">
    <citation type="submission" date="2022-06" db="UniProtKB">
        <authorList>
            <consortium name="EnsemblPlants"/>
        </authorList>
    </citation>
    <scope>IDENTIFICATION</scope>
</reference>
<reference evidence="1" key="2">
    <citation type="submission" date="2018-03" db="EMBL/GenBank/DDBJ databases">
        <title>The Triticum urartu genome reveals the dynamic nature of wheat genome evolution.</title>
        <authorList>
            <person name="Ling H."/>
            <person name="Ma B."/>
            <person name="Shi X."/>
            <person name="Liu H."/>
            <person name="Dong L."/>
            <person name="Sun H."/>
            <person name="Cao Y."/>
            <person name="Gao Q."/>
            <person name="Zheng S."/>
            <person name="Li Y."/>
            <person name="Yu Y."/>
            <person name="Du H."/>
            <person name="Qi M."/>
            <person name="Li Y."/>
            <person name="Yu H."/>
            <person name="Cui Y."/>
            <person name="Wang N."/>
            <person name="Chen C."/>
            <person name="Wu H."/>
            <person name="Zhao Y."/>
            <person name="Zhang J."/>
            <person name="Li Y."/>
            <person name="Zhou W."/>
            <person name="Zhang B."/>
            <person name="Hu W."/>
            <person name="Eijk M."/>
            <person name="Tang J."/>
            <person name="Witsenboer H."/>
            <person name="Zhao S."/>
            <person name="Li Z."/>
            <person name="Zhang A."/>
            <person name="Wang D."/>
            <person name="Liang C."/>
        </authorList>
    </citation>
    <scope>NUCLEOTIDE SEQUENCE [LARGE SCALE GENOMIC DNA]</scope>
    <source>
        <strain evidence="1">cv. G1812</strain>
    </source>
</reference>
<dbReference type="Gramene" id="TuG1812G0700004838.01.T01">
    <property type="protein sequence ID" value="TuG1812G0700004838.01.T01"/>
    <property type="gene ID" value="TuG1812G0700004838.01"/>
</dbReference>
<dbReference type="AlphaFoldDB" id="A0A8R7V7C7"/>
<keyword evidence="2" id="KW-1185">Reference proteome</keyword>
<evidence type="ECO:0000313" key="1">
    <source>
        <dbReference type="EnsemblPlants" id="TuG1812G0700004838.01.T01"/>
    </source>
</evidence>
<reference evidence="2" key="1">
    <citation type="journal article" date="2013" name="Nature">
        <title>Draft genome of the wheat A-genome progenitor Triticum urartu.</title>
        <authorList>
            <person name="Ling H.Q."/>
            <person name="Zhao S."/>
            <person name="Liu D."/>
            <person name="Wang J."/>
            <person name="Sun H."/>
            <person name="Zhang C."/>
            <person name="Fan H."/>
            <person name="Li D."/>
            <person name="Dong L."/>
            <person name="Tao Y."/>
            <person name="Gao C."/>
            <person name="Wu H."/>
            <person name="Li Y."/>
            <person name="Cui Y."/>
            <person name="Guo X."/>
            <person name="Zheng S."/>
            <person name="Wang B."/>
            <person name="Yu K."/>
            <person name="Liang Q."/>
            <person name="Yang W."/>
            <person name="Lou X."/>
            <person name="Chen J."/>
            <person name="Feng M."/>
            <person name="Jian J."/>
            <person name="Zhang X."/>
            <person name="Luo G."/>
            <person name="Jiang Y."/>
            <person name="Liu J."/>
            <person name="Wang Z."/>
            <person name="Sha Y."/>
            <person name="Zhang B."/>
            <person name="Wu H."/>
            <person name="Tang D."/>
            <person name="Shen Q."/>
            <person name="Xue P."/>
            <person name="Zou S."/>
            <person name="Wang X."/>
            <person name="Liu X."/>
            <person name="Wang F."/>
            <person name="Yang Y."/>
            <person name="An X."/>
            <person name="Dong Z."/>
            <person name="Zhang K."/>
            <person name="Zhang X."/>
            <person name="Luo M.C."/>
            <person name="Dvorak J."/>
            <person name="Tong Y."/>
            <person name="Wang J."/>
            <person name="Yang H."/>
            <person name="Li Z."/>
            <person name="Wang D."/>
            <person name="Zhang A."/>
            <person name="Wang J."/>
        </authorList>
    </citation>
    <scope>NUCLEOTIDE SEQUENCE</scope>
    <source>
        <strain evidence="2">cv. G1812</strain>
    </source>
</reference>
<name>A0A8R7V7C7_TRIUA</name>
<dbReference type="PANTHER" id="PTHR34835:SF62">
    <property type="entry name" value="AMINOTRANSFERASE-LIKE PLANT MOBILE DOMAIN-CONTAINING PROTEIN"/>
    <property type="match status" value="1"/>
</dbReference>
<protein>
    <recommendedName>
        <fullName evidence="3">Aminotransferase-like plant mobile domain-containing protein</fullName>
    </recommendedName>
</protein>
<dbReference type="PANTHER" id="PTHR34835">
    <property type="entry name" value="OS07G0283600 PROTEIN-RELATED"/>
    <property type="match status" value="1"/>
</dbReference>
<accession>A0A8R7V7C7</accession>
<evidence type="ECO:0000313" key="2">
    <source>
        <dbReference type="Proteomes" id="UP000015106"/>
    </source>
</evidence>
<sequence length="465" mass="52189">MDKKGVLSLRAKEEFLLRDVSETSSKLEKDCFQIAFVIFVMGHVLAPTTKHDYATIDFWGALANTETISQFNWCEYVLQCLLEAVRRLKKDMLSNNPGTNLVGCHLFLQVFFLHSIDLGIFNKKHNVLPRITEFDQDSIRNMITMSTDIGKNPTSHSNNKLRAAEDVCYAWQKYPQDQPNTLLAGTNSGGNSASAACGAHQFSRNDNATVTPTHNVLDVHTPIRTLGPIDFTHYLRTCYPNLASDEITVLLNEQNARVQRHINTARANAQLDMFKFADKLFNALSKRCICCSIRGFSDCPARAIPEPQAMTATTPARPNIPGVRLDMSACEGDSSTSKRTRCGDTPDPLCKRHCSEGESPADINMLIVRFAQFTLRAISELFIDLPNDGSTTVFGERREELPGRKYVQHPGFQTDPWGRGVVPPPPAMIYLNLSFSFLHRHPCKNYGGISWFMRCRGLHASLEWQ</sequence>
<proteinExistence type="predicted"/>